<name>A0ABT5YQ60_9PROT</name>
<evidence type="ECO:0000256" key="3">
    <source>
        <dbReference type="SAM" id="SignalP"/>
    </source>
</evidence>
<accession>A0ABT5YQ60</accession>
<organism evidence="5 6">
    <name type="scientific">Aquibaculum arenosum</name>
    <dbReference type="NCBI Taxonomy" id="3032591"/>
    <lineage>
        <taxon>Bacteria</taxon>
        <taxon>Pseudomonadati</taxon>
        <taxon>Pseudomonadota</taxon>
        <taxon>Alphaproteobacteria</taxon>
        <taxon>Rhodospirillales</taxon>
        <taxon>Rhodovibrionaceae</taxon>
        <taxon>Aquibaculum</taxon>
    </lineage>
</organism>
<protein>
    <submittedName>
        <fullName evidence="5">ABC transporter substrate-binding protein</fullName>
    </submittedName>
</protein>
<evidence type="ECO:0000313" key="6">
    <source>
        <dbReference type="Proteomes" id="UP001215503"/>
    </source>
</evidence>
<dbReference type="Pfam" id="PF13458">
    <property type="entry name" value="Peripla_BP_6"/>
    <property type="match status" value="1"/>
</dbReference>
<dbReference type="CDD" id="cd06334">
    <property type="entry name" value="PBP1_ABC_ligand_binding-like"/>
    <property type="match status" value="1"/>
</dbReference>
<feature type="chain" id="PRO_5046390284" evidence="3">
    <location>
        <begin position="28"/>
        <end position="444"/>
    </location>
</feature>
<comment type="caution">
    <text evidence="5">The sequence shown here is derived from an EMBL/GenBank/DDBJ whole genome shotgun (WGS) entry which is preliminary data.</text>
</comment>
<dbReference type="Proteomes" id="UP001215503">
    <property type="component" value="Unassembled WGS sequence"/>
</dbReference>
<dbReference type="SUPFAM" id="SSF53822">
    <property type="entry name" value="Periplasmic binding protein-like I"/>
    <property type="match status" value="1"/>
</dbReference>
<comment type="similarity">
    <text evidence="1">Belongs to the leucine-binding protein family.</text>
</comment>
<dbReference type="PANTHER" id="PTHR47235">
    <property type="entry name" value="BLR6548 PROTEIN"/>
    <property type="match status" value="1"/>
</dbReference>
<evidence type="ECO:0000256" key="1">
    <source>
        <dbReference type="ARBA" id="ARBA00010062"/>
    </source>
</evidence>
<gene>
    <name evidence="5" type="ORF">P2G67_14090</name>
</gene>
<evidence type="ECO:0000256" key="2">
    <source>
        <dbReference type="ARBA" id="ARBA00022729"/>
    </source>
</evidence>
<dbReference type="InterPro" id="IPR028081">
    <property type="entry name" value="Leu-bd"/>
</dbReference>
<dbReference type="EMBL" id="JARHUD010000009">
    <property type="protein sequence ID" value="MDF2097108.1"/>
    <property type="molecule type" value="Genomic_DNA"/>
</dbReference>
<proteinExistence type="inferred from homology"/>
<keyword evidence="2 3" id="KW-0732">Signal</keyword>
<dbReference type="PANTHER" id="PTHR47235:SF1">
    <property type="entry name" value="BLR6548 PROTEIN"/>
    <property type="match status" value="1"/>
</dbReference>
<dbReference type="Gene3D" id="3.40.50.2300">
    <property type="match status" value="2"/>
</dbReference>
<feature type="domain" description="Leucine-binding protein" evidence="4">
    <location>
        <begin position="39"/>
        <end position="401"/>
    </location>
</feature>
<dbReference type="InterPro" id="IPR028082">
    <property type="entry name" value="Peripla_BP_I"/>
</dbReference>
<reference evidence="5 6" key="1">
    <citation type="submission" date="2023-03" db="EMBL/GenBank/DDBJ databases">
        <title>Fodinicurvata sp. CAU 1616 isolated from sea sendiment.</title>
        <authorList>
            <person name="Kim W."/>
        </authorList>
    </citation>
    <scope>NUCLEOTIDE SEQUENCE [LARGE SCALE GENOMIC DNA]</scope>
    <source>
        <strain evidence="5 6">CAU 1616</strain>
    </source>
</reference>
<evidence type="ECO:0000313" key="5">
    <source>
        <dbReference type="EMBL" id="MDF2097108.1"/>
    </source>
</evidence>
<feature type="signal peptide" evidence="3">
    <location>
        <begin position="1"/>
        <end position="27"/>
    </location>
</feature>
<keyword evidence="6" id="KW-1185">Reference proteome</keyword>
<sequence>MTLKRLLIGSAAAALLAVPVTATSVQAQDEDNAQYFPGLQYRSGPYAPSGIPFANGYADYLEMLNQRDGGINGVSIYYEECDTAYNNDRGVECYERLKDAGPSEPAAWSPLSTGITYALIPRATQDRVPLLSMGYGRADASDGRVFPWIFTAPATYWAGADALIQYIQEEEGGDLQGKKIALVYHDSAYGREPIATLERLAEEEGYELSLYPVAPPGLEQKATWLQIARQLRPDWTLMWGWGVMNSTAVQEAAAIGYPMDRFIGIWWSGTEPDVRPAGNAGTGYKALNFHATGTDFPAINDILTLLYDEDEGYGEREGVGEVNYNRGVLNAALTTEAVRTAQAEFGERPLTGEEVRWGFENLHITDERWEEMGLAGFAREIQLSCEDHEGGGSAYVQQWNGEAWEPASDWIQPRNDELRPAYESSAAQYAEEQGIELRDCSEEM</sequence>
<dbReference type="RefSeq" id="WP_275823882.1">
    <property type="nucleotide sequence ID" value="NZ_JARHUD010000009.1"/>
</dbReference>
<evidence type="ECO:0000259" key="4">
    <source>
        <dbReference type="Pfam" id="PF13458"/>
    </source>
</evidence>